<comment type="caution">
    <text evidence="1">The sequence shown here is derived from an EMBL/GenBank/DDBJ whole genome shotgun (WGS) entry which is preliminary data.</text>
</comment>
<dbReference type="EMBL" id="JAWDIE010000019">
    <property type="protein sequence ID" value="MEJ7139067.1"/>
    <property type="molecule type" value="Genomic_DNA"/>
</dbReference>
<gene>
    <name evidence="1" type="ORF">RV045_11600</name>
</gene>
<accession>A0ACC6P4H1</accession>
<proteinExistence type="predicted"/>
<evidence type="ECO:0000313" key="1">
    <source>
        <dbReference type="EMBL" id="MEJ7139067.1"/>
    </source>
</evidence>
<protein>
    <submittedName>
        <fullName evidence="1">CDP-6-deoxy-delta-3,4-glucoseen reductase</fullName>
    </submittedName>
</protein>
<organism evidence="1 2">
    <name type="scientific">Amphibiibacter pelophylacis</name>
    <dbReference type="NCBI Taxonomy" id="1799477"/>
    <lineage>
        <taxon>Bacteria</taxon>
        <taxon>Pseudomonadati</taxon>
        <taxon>Pseudomonadota</taxon>
        <taxon>Betaproteobacteria</taxon>
        <taxon>Burkholderiales</taxon>
        <taxon>Sphaerotilaceae</taxon>
        <taxon>Amphibiibacter</taxon>
    </lineage>
</organism>
<reference evidence="1" key="1">
    <citation type="submission" date="2023-10" db="EMBL/GenBank/DDBJ databases">
        <title>Amphibacter perezi, gen. nov., sp. nov. a novel taxa of the family Comamonadaceae, class Betaproteobacteria isolated from the skin microbiota of Pelophylax perezi from different populations.</title>
        <authorList>
            <person name="Costa S."/>
            <person name="Proenca D.N."/>
            <person name="Lopes I."/>
            <person name="Morais P.V."/>
        </authorList>
    </citation>
    <scope>NUCLEOTIDE SEQUENCE</scope>
    <source>
        <strain evidence="1">SL12-8</strain>
    </source>
</reference>
<name>A0ACC6P4H1_9BURK</name>
<sequence>MFRIEVQPAGLTFESAPEDTLLHSAQLARVGLPYGCQDGACGSCKCKVLSGQVEQGPHQSSALSAQEEAEGWILSCTSRARSDVVLEARIVAGLADYPVSKMPVRVQALERLADDVMRVRLQLPATSPFRFRAGQYVDVLLRNGDRRSYSMASAPHDLGEPAAVDFHIRHLPGGAFTDHVFGAMKERQIQRIEGPLGTFFLRDDSSKPMIFLGSGTGFAPLKAMLDDWAHKAQTAEAGAPAQRPVTLYWGGRRLSDLYMHDWCEQFAANNPLMRYVPVLSDSAPEGWKGRTGFVHHAVMADFPDLSAHEVYACGVPIMVDSARADFTAKCGLPADAFYADSFVSEADKAKG</sequence>
<keyword evidence="2" id="KW-1185">Reference proteome</keyword>
<evidence type="ECO:0000313" key="2">
    <source>
        <dbReference type="Proteomes" id="UP001364695"/>
    </source>
</evidence>
<dbReference type="Proteomes" id="UP001364695">
    <property type="component" value="Unassembled WGS sequence"/>
</dbReference>